<gene>
    <name evidence="2" type="ORF">HXX76_005997</name>
</gene>
<feature type="region of interest" description="Disordered" evidence="1">
    <location>
        <begin position="576"/>
        <end position="683"/>
    </location>
</feature>
<feature type="region of interest" description="Disordered" evidence="1">
    <location>
        <begin position="171"/>
        <end position="191"/>
    </location>
</feature>
<name>A0A835TEJ3_CHLIN</name>
<feature type="region of interest" description="Disordered" evidence="1">
    <location>
        <begin position="1"/>
        <end position="83"/>
    </location>
</feature>
<feature type="compositionally biased region" description="Low complexity" evidence="1">
    <location>
        <begin position="9"/>
        <end position="23"/>
    </location>
</feature>
<feature type="compositionally biased region" description="Low complexity" evidence="1">
    <location>
        <begin position="655"/>
        <end position="673"/>
    </location>
</feature>
<evidence type="ECO:0000313" key="2">
    <source>
        <dbReference type="EMBL" id="KAG2437340.1"/>
    </source>
</evidence>
<organism evidence="2 3">
    <name type="scientific">Chlamydomonas incerta</name>
    <dbReference type="NCBI Taxonomy" id="51695"/>
    <lineage>
        <taxon>Eukaryota</taxon>
        <taxon>Viridiplantae</taxon>
        <taxon>Chlorophyta</taxon>
        <taxon>core chlorophytes</taxon>
        <taxon>Chlorophyceae</taxon>
        <taxon>CS clade</taxon>
        <taxon>Chlamydomonadales</taxon>
        <taxon>Chlamydomonadaceae</taxon>
        <taxon>Chlamydomonas</taxon>
    </lineage>
</organism>
<comment type="caution">
    <text evidence="2">The sequence shown here is derived from an EMBL/GenBank/DDBJ whole genome shotgun (WGS) entry which is preliminary data.</text>
</comment>
<accession>A0A835TEJ3</accession>
<dbReference type="EMBL" id="JAEHOC010000011">
    <property type="protein sequence ID" value="KAG2437340.1"/>
    <property type="molecule type" value="Genomic_DNA"/>
</dbReference>
<dbReference type="OrthoDB" id="10632616at2759"/>
<feature type="compositionally biased region" description="Low complexity" evidence="1">
    <location>
        <begin position="46"/>
        <end position="56"/>
    </location>
</feature>
<feature type="region of interest" description="Disordered" evidence="1">
    <location>
        <begin position="702"/>
        <end position="726"/>
    </location>
</feature>
<keyword evidence="3" id="KW-1185">Reference proteome</keyword>
<dbReference type="AlphaFoldDB" id="A0A835TEJ3"/>
<sequence length="1015" mass="100705">MVFGGVVGPGAFAPPSSAAAGSGSAPGGPIGNGPASSSLQQQPSDAAGPEPAAAGPPELPRIVTTMANGDAAGSLPNSRNHTPSYAQRSLYVADAQPHSDPNRGGDGTARGAAAGGGMTFDELFEAPPLPHLWVQPGRSPYSTSEVPPQYDSGIYNDLPNSNSILLRATSSGMGAGGGPHRQPPLVAGPGSGLLVIDASAAGGGGGGGGSPSPFSTPTAVVALSASRRALRPASTLGLITTASGQTIKAEAAANAFNAARRPGHSSSTSIGGAAVDAEAHHLQRLRLTSPAPSPRTAATSMGRQAGGNTVEAVRAQQSQMLHRTISSPASRGSLSARATSTGAAFVSGTVPPAYGGPAVGPGSGVLPWAGNSVSGAAADGQQGGSAAGGALSGGPRLSHWLDLHHSGGPGAGGTPSSAPQPYMFGPGAVTAAAAGAAVAAQRQPCPPQHLSQQHAYCTLTQAAHAQQQRQQRQARRMSQPEIVRAFSSVSTSFIAAQPQPPTSEAGGYGEVAPDYGSQGGGIWVRQQIEYDANATYPAHPADVADAFMADCSGGRGSYSQCVDAAAQRRAGSQTAQHASYAWQQQQQQQQQPQGQPQQYQPAPQQYHHHQQPQQYQQQHLSQSRPYQELEDACDASQAAQQGGWANAHGPPPSSTSPSSATETTTTVTGAATQHGGGPATFQMLADSGAGAGGYGYPTSGGVVYAQQQPHSSQPYAHPQPQPHYRGSASWGAVPTPYGAASGASTYTSAGAPGYQFPANEVDDCVAALDVLLEDALEAEGGEPQIDDLLGEVAAEAEAGGSGPCYPQGLYPSAGYAAQGQQAGVVVASAQSRAGAGAGGPEAAGSQQPPAHNLTTASGICVIDFSSAGRPQTAGASTGTGTSSRFSLSRLGSQQHQHTPAAAAAAALMAGSTGPAPPRTASLGSAGVGSGLYPPPPALRTNGSINFVPGPYGGGDTSTGVQSTISGLVAPAGGASSTGMGSLLLPIATDAGAVMGLGAAELAELGFGDDDVNMLG</sequence>
<evidence type="ECO:0000313" key="3">
    <source>
        <dbReference type="Proteomes" id="UP000650467"/>
    </source>
</evidence>
<feature type="compositionally biased region" description="Gly residues" evidence="1">
    <location>
        <begin position="104"/>
        <end position="115"/>
    </location>
</feature>
<proteinExistence type="predicted"/>
<feature type="region of interest" description="Disordered" evidence="1">
    <location>
        <begin position="95"/>
        <end position="115"/>
    </location>
</feature>
<feature type="compositionally biased region" description="Low complexity" evidence="1">
    <location>
        <begin position="576"/>
        <end position="619"/>
    </location>
</feature>
<dbReference type="Proteomes" id="UP000650467">
    <property type="component" value="Unassembled WGS sequence"/>
</dbReference>
<protein>
    <submittedName>
        <fullName evidence="2">Uncharacterized protein</fullName>
    </submittedName>
</protein>
<evidence type="ECO:0000256" key="1">
    <source>
        <dbReference type="SAM" id="MobiDB-lite"/>
    </source>
</evidence>
<reference evidence="2" key="1">
    <citation type="journal article" date="2020" name="bioRxiv">
        <title>Comparative genomics of Chlamydomonas.</title>
        <authorList>
            <person name="Craig R.J."/>
            <person name="Hasan A.R."/>
            <person name="Ness R.W."/>
            <person name="Keightley P.D."/>
        </authorList>
    </citation>
    <scope>NUCLEOTIDE SEQUENCE</scope>
    <source>
        <strain evidence="2">SAG 7.73</strain>
    </source>
</reference>
<feature type="compositionally biased region" description="Low complexity" evidence="1">
    <location>
        <begin position="702"/>
        <end position="724"/>
    </location>
</feature>